<dbReference type="Pfam" id="PF07973">
    <property type="entry name" value="tRNA_SAD"/>
    <property type="match status" value="1"/>
</dbReference>
<sequence>MLKNRLYYEDPYQKQFRTNVIKESKDTEGNPYVVLENTAFYPTGGGQPHDTGSLNGIHVVNVEEEHGEIRHFIKESLECEDEVKGEIDWERRFDHMQQHAGQHILTAAFVELFDFPTVSFHLGRETVSIDIDVESITIEQLNAAELLANDIILEDRPIETKWISEGELIDYSLRKDVAVTDEIRLVIIPNYDTNGCGGTHPSSTGQVRMIKILHTEKQKQKVRVHFVCGERVLQQLEQKNLELTTASKLLSVPEAGVAIAIEKLLQTNHSHEKMLKESKELILAYEAKALLTTQEHGVIKAVYENRNAQELQKLARVLVTETEDVYIFLVSENERQLHFVAARGALNSISMKQVSANVFPLIDGKGGGSDAFVQGAGKNLISAIELLSVMQESLNLRTNS</sequence>
<name>A0ABW4SHN0_9BACL</name>
<evidence type="ECO:0000256" key="3">
    <source>
        <dbReference type="ARBA" id="ARBA00022723"/>
    </source>
</evidence>
<dbReference type="InterPro" id="IPR051335">
    <property type="entry name" value="Alanyl-tRNA_Editing_Enzymes"/>
</dbReference>
<dbReference type="InterPro" id="IPR018164">
    <property type="entry name" value="Ala-tRNA-synth_IIc_N"/>
</dbReference>
<dbReference type="InterPro" id="IPR009000">
    <property type="entry name" value="Transl_B-barrel_sf"/>
</dbReference>
<comment type="cofactor">
    <cofactor evidence="1">
        <name>Zn(2+)</name>
        <dbReference type="ChEBI" id="CHEBI:29105"/>
    </cofactor>
</comment>
<dbReference type="InterPro" id="IPR018165">
    <property type="entry name" value="Ala-tRNA-synth_IIc_core"/>
</dbReference>
<evidence type="ECO:0000313" key="7">
    <source>
        <dbReference type="Proteomes" id="UP001597218"/>
    </source>
</evidence>
<dbReference type="PANTHER" id="PTHR43462:SF1">
    <property type="entry name" value="ALANYL-TRNA EDITING PROTEIN AARSD1"/>
    <property type="match status" value="1"/>
</dbReference>
<comment type="caution">
    <text evidence="6">The sequence shown here is derived from an EMBL/GenBank/DDBJ whole genome shotgun (WGS) entry which is preliminary data.</text>
</comment>
<dbReference type="SUPFAM" id="SSF50447">
    <property type="entry name" value="Translation proteins"/>
    <property type="match status" value="1"/>
</dbReference>
<evidence type="ECO:0000256" key="1">
    <source>
        <dbReference type="ARBA" id="ARBA00001947"/>
    </source>
</evidence>
<dbReference type="SMART" id="SM00863">
    <property type="entry name" value="tRNA_SAD"/>
    <property type="match status" value="1"/>
</dbReference>
<dbReference type="Pfam" id="PF01411">
    <property type="entry name" value="tRNA-synt_2c"/>
    <property type="match status" value="1"/>
</dbReference>
<dbReference type="SUPFAM" id="SSF55186">
    <property type="entry name" value="ThrRS/AlaRS common domain"/>
    <property type="match status" value="1"/>
</dbReference>
<dbReference type="PANTHER" id="PTHR43462">
    <property type="entry name" value="ALANYL-TRNA EDITING PROTEIN"/>
    <property type="match status" value="1"/>
</dbReference>
<evidence type="ECO:0000313" key="6">
    <source>
        <dbReference type="EMBL" id="MFD1927914.1"/>
    </source>
</evidence>
<dbReference type="PROSITE" id="PS50860">
    <property type="entry name" value="AA_TRNA_LIGASE_II_ALA"/>
    <property type="match status" value="1"/>
</dbReference>
<keyword evidence="3" id="KW-0479">Metal-binding</keyword>
<comment type="subcellular location">
    <subcellularLocation>
        <location evidence="2">Cytoplasm</location>
    </subcellularLocation>
</comment>
<evidence type="ECO:0000256" key="4">
    <source>
        <dbReference type="ARBA" id="ARBA00022833"/>
    </source>
</evidence>
<evidence type="ECO:0000256" key="2">
    <source>
        <dbReference type="ARBA" id="ARBA00004496"/>
    </source>
</evidence>
<evidence type="ECO:0000259" key="5">
    <source>
        <dbReference type="PROSITE" id="PS50860"/>
    </source>
</evidence>
<dbReference type="EMBL" id="JBHUGI010000021">
    <property type="protein sequence ID" value="MFD1927914.1"/>
    <property type="molecule type" value="Genomic_DNA"/>
</dbReference>
<organism evidence="6 7">
    <name type="scientific">Sporosarcina siberiensis</name>
    <dbReference type="NCBI Taxonomy" id="1365606"/>
    <lineage>
        <taxon>Bacteria</taxon>
        <taxon>Bacillati</taxon>
        <taxon>Bacillota</taxon>
        <taxon>Bacilli</taxon>
        <taxon>Bacillales</taxon>
        <taxon>Caryophanaceae</taxon>
        <taxon>Sporosarcina</taxon>
    </lineage>
</organism>
<protein>
    <submittedName>
        <fullName evidence="6">Alanine--tRNA ligase-related protein</fullName>
    </submittedName>
</protein>
<dbReference type="Gene3D" id="3.10.310.40">
    <property type="match status" value="1"/>
</dbReference>
<proteinExistence type="predicted"/>
<keyword evidence="4" id="KW-0862">Zinc</keyword>
<keyword evidence="6" id="KW-0436">Ligase</keyword>
<dbReference type="GO" id="GO:0016874">
    <property type="term" value="F:ligase activity"/>
    <property type="evidence" value="ECO:0007669"/>
    <property type="project" value="UniProtKB-KW"/>
</dbReference>
<dbReference type="Gene3D" id="2.40.30.130">
    <property type="match status" value="1"/>
</dbReference>
<feature type="domain" description="Alanyl-transfer RNA synthetases family profile" evidence="5">
    <location>
        <begin position="1"/>
        <end position="238"/>
    </location>
</feature>
<dbReference type="InterPro" id="IPR012947">
    <property type="entry name" value="tRNA_SAD"/>
</dbReference>
<reference evidence="7" key="1">
    <citation type="journal article" date="2019" name="Int. J. Syst. Evol. Microbiol.">
        <title>The Global Catalogue of Microorganisms (GCM) 10K type strain sequencing project: providing services to taxonomists for standard genome sequencing and annotation.</title>
        <authorList>
            <consortium name="The Broad Institute Genomics Platform"/>
            <consortium name="The Broad Institute Genome Sequencing Center for Infectious Disease"/>
            <person name="Wu L."/>
            <person name="Ma J."/>
        </authorList>
    </citation>
    <scope>NUCLEOTIDE SEQUENCE [LARGE SCALE GENOMIC DNA]</scope>
    <source>
        <strain evidence="7">CGMCC 4.7177</strain>
    </source>
</reference>
<dbReference type="Gene3D" id="3.30.980.10">
    <property type="entry name" value="Threonyl-trna Synthetase, Chain A, domain 2"/>
    <property type="match status" value="1"/>
</dbReference>
<dbReference type="InterPro" id="IPR018163">
    <property type="entry name" value="Thr/Ala-tRNA-synth_IIc_edit"/>
</dbReference>
<dbReference type="Proteomes" id="UP001597218">
    <property type="component" value="Unassembled WGS sequence"/>
</dbReference>
<dbReference type="RefSeq" id="WP_381536795.1">
    <property type="nucleotide sequence ID" value="NZ_JBHUGI010000021.1"/>
</dbReference>
<accession>A0ABW4SHN0</accession>
<gene>
    <name evidence="6" type="ORF">ACFSFY_07580</name>
</gene>
<keyword evidence="7" id="KW-1185">Reference proteome</keyword>